<dbReference type="AlphaFoldDB" id="A0AAW8B2R8"/>
<dbReference type="RefSeq" id="WP_305170208.1">
    <property type="nucleotide sequence ID" value="NZ_JAUUUU010000003.1"/>
</dbReference>
<keyword evidence="3" id="KW-1185">Reference proteome</keyword>
<comment type="caution">
    <text evidence="2">The sequence shown here is derived from an EMBL/GenBank/DDBJ whole genome shotgun (WGS) entry which is preliminary data.</text>
</comment>
<feature type="coiled-coil region" evidence="1">
    <location>
        <begin position="5"/>
        <end position="32"/>
    </location>
</feature>
<sequence length="68" mass="8128">MSDDLQTLEHKIDRLINICARLQKENLTLRERETSLLKERSRLLEKNELARSRVEHMIVRLKNLNSES</sequence>
<dbReference type="EMBL" id="JAUUUU010000003">
    <property type="protein sequence ID" value="MDP1520638.1"/>
    <property type="molecule type" value="Genomic_DNA"/>
</dbReference>
<reference evidence="2" key="1">
    <citation type="journal article" date="2010" name="Int. J. Syst. Evol. Microbiol.">
        <title>Porticoccus litoralis gen. nov., sp. nov., a gammaproteobacterium isolated from the Yellow Sea.</title>
        <authorList>
            <person name="Oh H.M."/>
            <person name="Kim H."/>
            <person name="Kim K.M."/>
            <person name="Min G.S."/>
            <person name="Cho J.C."/>
        </authorList>
    </citation>
    <scope>NUCLEOTIDE SEQUENCE</scope>
    <source>
        <strain evidence="2">DSM 25064</strain>
    </source>
</reference>
<evidence type="ECO:0000256" key="1">
    <source>
        <dbReference type="SAM" id="Coils"/>
    </source>
</evidence>
<accession>A0AAW8B2R8</accession>
<reference evidence="2" key="2">
    <citation type="submission" date="2023-08" db="EMBL/GenBank/DDBJ databases">
        <authorList>
            <person name="Luo J."/>
        </authorList>
    </citation>
    <scope>NUCLEOTIDE SEQUENCE</scope>
    <source>
        <strain evidence="2">DSM 25064</strain>
    </source>
</reference>
<keyword evidence="1" id="KW-0175">Coiled coil</keyword>
<dbReference type="NCBIfam" id="TIGR02449">
    <property type="entry name" value="TIGR02449 family protein"/>
    <property type="match status" value="1"/>
</dbReference>
<evidence type="ECO:0000313" key="2">
    <source>
        <dbReference type="EMBL" id="MDP1520638.1"/>
    </source>
</evidence>
<protein>
    <submittedName>
        <fullName evidence="2">TIGR02449 family protein</fullName>
    </submittedName>
</protein>
<gene>
    <name evidence="2" type="ORF">Q8A57_06650</name>
</gene>
<proteinExistence type="predicted"/>
<dbReference type="InterPro" id="IPR012662">
    <property type="entry name" value="CHP02449"/>
</dbReference>
<evidence type="ECO:0000313" key="3">
    <source>
        <dbReference type="Proteomes" id="UP001178354"/>
    </source>
</evidence>
<organism evidence="2 3">
    <name type="scientific">Porticoccus litoralis</name>
    <dbReference type="NCBI Taxonomy" id="434086"/>
    <lineage>
        <taxon>Bacteria</taxon>
        <taxon>Pseudomonadati</taxon>
        <taxon>Pseudomonadota</taxon>
        <taxon>Gammaproteobacteria</taxon>
        <taxon>Cellvibrionales</taxon>
        <taxon>Porticoccaceae</taxon>
        <taxon>Porticoccus</taxon>
    </lineage>
</organism>
<name>A0AAW8B2R8_9GAMM</name>
<dbReference type="Proteomes" id="UP001178354">
    <property type="component" value="Unassembled WGS sequence"/>
</dbReference>